<feature type="compositionally biased region" description="Basic and acidic residues" evidence="1">
    <location>
        <begin position="23"/>
        <end position="59"/>
    </location>
</feature>
<feature type="region of interest" description="Disordered" evidence="1">
    <location>
        <begin position="23"/>
        <end position="84"/>
    </location>
</feature>
<reference evidence="2" key="1">
    <citation type="journal article" date="2022" name="bioRxiv">
        <title>Sequencing and chromosome-scale assembly of the giantPleurodeles waltlgenome.</title>
        <authorList>
            <person name="Brown T."/>
            <person name="Elewa A."/>
            <person name="Iarovenko S."/>
            <person name="Subramanian E."/>
            <person name="Araus A.J."/>
            <person name="Petzold A."/>
            <person name="Susuki M."/>
            <person name="Suzuki K.-i.T."/>
            <person name="Hayashi T."/>
            <person name="Toyoda A."/>
            <person name="Oliveira C."/>
            <person name="Osipova E."/>
            <person name="Leigh N.D."/>
            <person name="Simon A."/>
            <person name="Yun M.H."/>
        </authorList>
    </citation>
    <scope>NUCLEOTIDE SEQUENCE</scope>
    <source>
        <strain evidence="2">20211129_DDA</strain>
        <tissue evidence="2">Liver</tissue>
    </source>
</reference>
<sequence length="169" mass="18943">MGACPRGMVEGILYLRQHVLGKNPKEEARGDAEKEQDAAKSNEEDERPGKGEDTCDCNRSESQANKNAEERLKEDMEGIQNADEVDELQFQDPAERHVQGGTWLAQPRRDERSFWAENKQQCDAASCCKLRGGCQVAYHRVDDRRLTNGCSPLAACRLFGAQRGCNQDL</sequence>
<dbReference type="EMBL" id="JANPWB010000010">
    <property type="protein sequence ID" value="KAJ1144989.1"/>
    <property type="molecule type" value="Genomic_DNA"/>
</dbReference>
<gene>
    <name evidence="2" type="ORF">NDU88_011281</name>
</gene>
<evidence type="ECO:0000313" key="2">
    <source>
        <dbReference type="EMBL" id="KAJ1144989.1"/>
    </source>
</evidence>
<dbReference type="AlphaFoldDB" id="A0AAV7QWS6"/>
<comment type="caution">
    <text evidence="2">The sequence shown here is derived from an EMBL/GenBank/DDBJ whole genome shotgun (WGS) entry which is preliminary data.</text>
</comment>
<name>A0AAV7QWS6_PLEWA</name>
<protein>
    <submittedName>
        <fullName evidence="2">Uncharacterized protein</fullName>
    </submittedName>
</protein>
<evidence type="ECO:0000256" key="1">
    <source>
        <dbReference type="SAM" id="MobiDB-lite"/>
    </source>
</evidence>
<proteinExistence type="predicted"/>
<accession>A0AAV7QWS6</accession>
<organism evidence="2 3">
    <name type="scientific">Pleurodeles waltl</name>
    <name type="common">Iberian ribbed newt</name>
    <dbReference type="NCBI Taxonomy" id="8319"/>
    <lineage>
        <taxon>Eukaryota</taxon>
        <taxon>Metazoa</taxon>
        <taxon>Chordata</taxon>
        <taxon>Craniata</taxon>
        <taxon>Vertebrata</taxon>
        <taxon>Euteleostomi</taxon>
        <taxon>Amphibia</taxon>
        <taxon>Batrachia</taxon>
        <taxon>Caudata</taxon>
        <taxon>Salamandroidea</taxon>
        <taxon>Salamandridae</taxon>
        <taxon>Pleurodelinae</taxon>
        <taxon>Pleurodeles</taxon>
    </lineage>
</organism>
<dbReference type="Proteomes" id="UP001066276">
    <property type="component" value="Chromosome 6"/>
</dbReference>
<keyword evidence="3" id="KW-1185">Reference proteome</keyword>
<evidence type="ECO:0000313" key="3">
    <source>
        <dbReference type="Proteomes" id="UP001066276"/>
    </source>
</evidence>
<feature type="compositionally biased region" description="Basic and acidic residues" evidence="1">
    <location>
        <begin position="67"/>
        <end position="76"/>
    </location>
</feature>